<name>A0ABX0H356_9ACTN</name>
<protein>
    <submittedName>
        <fullName evidence="1">Glucose-1-phosphate thymidylyltransferase</fullName>
    </submittedName>
</protein>
<comment type="caution">
    <text evidence="1">The sequence shown here is derived from an EMBL/GenBank/DDBJ whole genome shotgun (WGS) entry which is preliminary data.</text>
</comment>
<evidence type="ECO:0000313" key="1">
    <source>
        <dbReference type="EMBL" id="NHC16306.1"/>
    </source>
</evidence>
<feature type="non-terminal residue" evidence="1">
    <location>
        <position position="1"/>
    </location>
</feature>
<proteinExistence type="predicted"/>
<organism evidence="1 2">
    <name type="scientific">Motilibacter deserti</name>
    <dbReference type="NCBI Taxonomy" id="2714956"/>
    <lineage>
        <taxon>Bacteria</taxon>
        <taxon>Bacillati</taxon>
        <taxon>Actinomycetota</taxon>
        <taxon>Actinomycetes</taxon>
        <taxon>Motilibacterales</taxon>
        <taxon>Motilibacteraceae</taxon>
        <taxon>Motilibacter</taxon>
    </lineage>
</organism>
<accession>A0ABX0H356</accession>
<dbReference type="EMBL" id="JAANNP010000129">
    <property type="protein sequence ID" value="NHC16306.1"/>
    <property type="molecule type" value="Genomic_DNA"/>
</dbReference>
<dbReference type="Proteomes" id="UP000800981">
    <property type="component" value="Unassembled WGS sequence"/>
</dbReference>
<reference evidence="1 2" key="1">
    <citation type="submission" date="2020-03" db="EMBL/GenBank/DDBJ databases">
        <title>Two novel Motilibacter sp.</title>
        <authorList>
            <person name="Liu S."/>
        </authorList>
    </citation>
    <scope>NUCLEOTIDE SEQUENCE [LARGE SCALE GENOMIC DNA]</scope>
    <source>
        <strain evidence="1 2">E257</strain>
    </source>
</reference>
<keyword evidence="2" id="KW-1185">Reference proteome</keyword>
<gene>
    <name evidence="1" type="ORF">G9H71_21200</name>
</gene>
<evidence type="ECO:0000313" key="2">
    <source>
        <dbReference type="Proteomes" id="UP000800981"/>
    </source>
</evidence>
<sequence>CIEEAAWREGWLSDDQLRAIAEPLRKSGYGDYLVRLLDAS</sequence>